<accession>A0ABN3T7J7</accession>
<protein>
    <submittedName>
        <fullName evidence="2">Uncharacterized protein</fullName>
    </submittedName>
</protein>
<comment type="caution">
    <text evidence="2">The sequence shown here is derived from an EMBL/GenBank/DDBJ whole genome shotgun (WGS) entry which is preliminary data.</text>
</comment>
<evidence type="ECO:0000313" key="3">
    <source>
        <dbReference type="Proteomes" id="UP001500994"/>
    </source>
</evidence>
<dbReference type="EMBL" id="BAAARK010000081">
    <property type="protein sequence ID" value="GAA2695126.1"/>
    <property type="molecule type" value="Genomic_DNA"/>
</dbReference>
<gene>
    <name evidence="2" type="ORF">GCM10009864_82460</name>
</gene>
<dbReference type="Proteomes" id="UP001500994">
    <property type="component" value="Unassembled WGS sequence"/>
</dbReference>
<proteinExistence type="predicted"/>
<organism evidence="2 3">
    <name type="scientific">Streptomyces lunalinharesii</name>
    <dbReference type="NCBI Taxonomy" id="333384"/>
    <lineage>
        <taxon>Bacteria</taxon>
        <taxon>Bacillati</taxon>
        <taxon>Actinomycetota</taxon>
        <taxon>Actinomycetes</taxon>
        <taxon>Kitasatosporales</taxon>
        <taxon>Streptomycetaceae</taxon>
        <taxon>Streptomyces</taxon>
    </lineage>
</organism>
<feature type="compositionally biased region" description="Basic and acidic residues" evidence="1">
    <location>
        <begin position="26"/>
        <end position="47"/>
    </location>
</feature>
<evidence type="ECO:0000256" key="1">
    <source>
        <dbReference type="SAM" id="MobiDB-lite"/>
    </source>
</evidence>
<sequence length="62" mass="6735">MCPAGSETRLMISAINSCRKASGPVTDERRDEAVEEGERTRKGDDTPTCRGWLAGRSAPEPE</sequence>
<reference evidence="2 3" key="1">
    <citation type="journal article" date="2019" name="Int. J. Syst. Evol. Microbiol.">
        <title>The Global Catalogue of Microorganisms (GCM) 10K type strain sequencing project: providing services to taxonomists for standard genome sequencing and annotation.</title>
        <authorList>
            <consortium name="The Broad Institute Genomics Platform"/>
            <consortium name="The Broad Institute Genome Sequencing Center for Infectious Disease"/>
            <person name="Wu L."/>
            <person name="Ma J."/>
        </authorList>
    </citation>
    <scope>NUCLEOTIDE SEQUENCE [LARGE SCALE GENOMIC DNA]</scope>
    <source>
        <strain evidence="2 3">JCM 16374</strain>
    </source>
</reference>
<name>A0ABN3T7J7_9ACTN</name>
<keyword evidence="3" id="KW-1185">Reference proteome</keyword>
<evidence type="ECO:0000313" key="2">
    <source>
        <dbReference type="EMBL" id="GAA2695126.1"/>
    </source>
</evidence>
<feature type="region of interest" description="Disordered" evidence="1">
    <location>
        <begin position="20"/>
        <end position="62"/>
    </location>
</feature>